<keyword evidence="1" id="KW-0472">Membrane</keyword>
<comment type="caution">
    <text evidence="2">The sequence shown here is derived from an EMBL/GenBank/DDBJ whole genome shotgun (WGS) entry which is preliminary data.</text>
</comment>
<dbReference type="EMBL" id="CAJOAY010030764">
    <property type="protein sequence ID" value="CAF4421380.1"/>
    <property type="molecule type" value="Genomic_DNA"/>
</dbReference>
<feature type="non-terminal residue" evidence="2">
    <location>
        <position position="61"/>
    </location>
</feature>
<evidence type="ECO:0000313" key="2">
    <source>
        <dbReference type="EMBL" id="CAF4421380.1"/>
    </source>
</evidence>
<evidence type="ECO:0000256" key="1">
    <source>
        <dbReference type="SAM" id="Phobius"/>
    </source>
</evidence>
<reference evidence="2" key="1">
    <citation type="submission" date="2021-02" db="EMBL/GenBank/DDBJ databases">
        <authorList>
            <person name="Nowell W R."/>
        </authorList>
    </citation>
    <scope>NUCLEOTIDE SEQUENCE</scope>
</reference>
<evidence type="ECO:0000313" key="3">
    <source>
        <dbReference type="Proteomes" id="UP000663881"/>
    </source>
</evidence>
<dbReference type="AlphaFoldDB" id="A0A820QM19"/>
<accession>A0A820QM19</accession>
<dbReference type="Proteomes" id="UP000663881">
    <property type="component" value="Unassembled WGS sequence"/>
</dbReference>
<gene>
    <name evidence="2" type="ORF">OKA104_LOCUS52543</name>
</gene>
<sequence>MLCEISSWSGNNFFLTWMILTLMALVVLIVFSSLIFYHYYVKITFEKWIQKSNPKYPSPSA</sequence>
<name>A0A820QM19_9BILA</name>
<protein>
    <submittedName>
        <fullName evidence="2">Uncharacterized protein</fullName>
    </submittedName>
</protein>
<organism evidence="2 3">
    <name type="scientific">Adineta steineri</name>
    <dbReference type="NCBI Taxonomy" id="433720"/>
    <lineage>
        <taxon>Eukaryota</taxon>
        <taxon>Metazoa</taxon>
        <taxon>Spiralia</taxon>
        <taxon>Gnathifera</taxon>
        <taxon>Rotifera</taxon>
        <taxon>Eurotatoria</taxon>
        <taxon>Bdelloidea</taxon>
        <taxon>Adinetida</taxon>
        <taxon>Adinetidae</taxon>
        <taxon>Adineta</taxon>
    </lineage>
</organism>
<keyword evidence="1" id="KW-1133">Transmembrane helix</keyword>
<proteinExistence type="predicted"/>
<feature type="transmembrane region" description="Helical" evidence="1">
    <location>
        <begin position="14"/>
        <end position="41"/>
    </location>
</feature>
<keyword evidence="1" id="KW-0812">Transmembrane</keyword>